<feature type="compositionally biased region" description="Polar residues" evidence="1">
    <location>
        <begin position="9"/>
        <end position="21"/>
    </location>
</feature>
<dbReference type="Gene3D" id="1.10.8.10">
    <property type="entry name" value="DNA helicase RuvA subunit, C-terminal domain"/>
    <property type="match status" value="1"/>
</dbReference>
<dbReference type="InterPro" id="IPR016641">
    <property type="entry name" value="EGD2/NACA0like"/>
</dbReference>
<dbReference type="PROSITE" id="PS51151">
    <property type="entry name" value="NAC_AB"/>
    <property type="match status" value="1"/>
</dbReference>
<feature type="domain" description="NAC-A/B" evidence="2">
    <location>
        <begin position="779"/>
        <end position="844"/>
    </location>
</feature>
<dbReference type="FunFam" id="1.10.8.10:FF:000006">
    <property type="entry name" value="Putative nascent polypeptide-associated complex subunit alpha"/>
    <property type="match status" value="1"/>
</dbReference>
<dbReference type="Pfam" id="PF19026">
    <property type="entry name" value="UBA_HYPK"/>
    <property type="match status" value="1"/>
</dbReference>
<dbReference type="CDD" id="cd22054">
    <property type="entry name" value="NAC_NACA"/>
    <property type="match status" value="1"/>
</dbReference>
<dbReference type="Proteomes" id="UP000233180">
    <property type="component" value="Unassembled WGS sequence"/>
</dbReference>
<evidence type="ECO:0000313" key="3">
    <source>
        <dbReference type="Ensembl" id="ENSRBIP00000033344.1"/>
    </source>
</evidence>
<evidence type="ECO:0000256" key="1">
    <source>
        <dbReference type="SAM" id="MobiDB-lite"/>
    </source>
</evidence>
<feature type="compositionally biased region" description="Low complexity" evidence="1">
    <location>
        <begin position="753"/>
        <end position="766"/>
    </location>
</feature>
<dbReference type="Gene3D" id="2.20.70.30">
    <property type="entry name" value="Nascent polypeptide-associated complex domain"/>
    <property type="match status" value="1"/>
</dbReference>
<dbReference type="InterPro" id="IPR044034">
    <property type="entry name" value="NAC-like_UBA"/>
</dbReference>
<dbReference type="AlphaFoldDB" id="A0A2K6MC36"/>
<reference evidence="3" key="3">
    <citation type="submission" date="2025-09" db="UniProtKB">
        <authorList>
            <consortium name="Ensembl"/>
        </authorList>
    </citation>
    <scope>IDENTIFICATION</scope>
</reference>
<dbReference type="InterPro" id="IPR038187">
    <property type="entry name" value="NAC_A/B_dom_sf"/>
</dbReference>
<name>A0A2K6MC36_RHIBE</name>
<organism evidence="3 4">
    <name type="scientific">Rhinopithecus bieti</name>
    <name type="common">Black snub-nosed monkey</name>
    <name type="synonym">Pygathrix bieti</name>
    <dbReference type="NCBI Taxonomy" id="61621"/>
    <lineage>
        <taxon>Eukaryota</taxon>
        <taxon>Metazoa</taxon>
        <taxon>Chordata</taxon>
        <taxon>Craniata</taxon>
        <taxon>Vertebrata</taxon>
        <taxon>Euteleostomi</taxon>
        <taxon>Mammalia</taxon>
        <taxon>Eutheria</taxon>
        <taxon>Euarchontoglires</taxon>
        <taxon>Primates</taxon>
        <taxon>Haplorrhini</taxon>
        <taxon>Catarrhini</taxon>
        <taxon>Cercopithecidae</taxon>
        <taxon>Colobinae</taxon>
        <taxon>Rhinopithecus</taxon>
    </lineage>
</organism>
<reference evidence="3" key="2">
    <citation type="submission" date="2025-08" db="UniProtKB">
        <authorList>
            <consortium name="Ensembl"/>
        </authorList>
    </citation>
    <scope>IDENTIFICATION</scope>
</reference>
<dbReference type="GeneTree" id="ENSGT00440000033468"/>
<dbReference type="PANTHER" id="PTHR21713">
    <property type="entry name" value="NASCENT POLYPEPTIDE ASSOCIATED COMPLEX ALPHA SUBUNIT-RELATED"/>
    <property type="match status" value="1"/>
</dbReference>
<feature type="region of interest" description="Disordered" evidence="1">
    <location>
        <begin position="38"/>
        <end position="86"/>
    </location>
</feature>
<dbReference type="GO" id="GO:0005854">
    <property type="term" value="C:nascent polypeptide-associated complex"/>
    <property type="evidence" value="ECO:0007669"/>
    <property type="project" value="InterPro"/>
</dbReference>
<keyword evidence="4" id="KW-1185">Reference proteome</keyword>
<protein>
    <submittedName>
        <fullName evidence="3">Nascent polypeptide associated complex subunit alpha</fullName>
    </submittedName>
</protein>
<proteinExistence type="predicted"/>
<sequence>MPGEATETVPATEQELPQPQAETAVLPMSSALSVAAALGQPGPTLPPPCSPAPQQCPLSTANQAAPFPSPSTIASTPFEVPFTQSSSGTALPLGTAPEAPTFLPNLIGPPISPAALALASPMIAPTLKGTPSSSAPLALVALAPHSVQKSSAFPPNLLSSPPSVAVAESGSVISLSAPIAPSEPKTNLIKVPSEVVPNPKGTSSPPCIVSTVPYHCVTPVASVQSGMASLPQTTPTTSLAITSPQVKDTTISSALTSPQNPGSLSLKGPVSPSAALPLSTQCLPVVTSYQKTAGPNTPPDLPVYLGSHLAPLHQSSFGSVQPLGQTSPSALTDPTVKTISIDHSSTGASYPSQRSVIPPLPSRNEVVPATVAAFPVVAPSVDRGPSTITSITYSPSGSLNVATSSSLSPTTPLIFKSSPNATHHYPLVAQMPVSSVGTTPLVVTNPCTIDAAATTFEVATCVSPPISSGPISNIEPTSPAALVMAPVAPKEPSTQVATTLRIPVSPPLPDPEDLKNLPSSVLVKFPTQKDLQTVPASPDGAAFSPAQAELTTKKDPAVLPLAQTACKNSPSFQSTSSSPEISLSPETTVAKKSLGGPLPIVTAFPLQSADPAGVAPTVAKAAASEKVLPKPESASVSPPPTPPVSLPLAPSPVPTLPPKQQFLPSSPGLVLESPSKPLAPADEDELPPLIPPEPISGGVPFQSVLVNMPTPKAAGIPVPTPSAKQPVMKNNKGSGTESDSDESVPELEEQDSTQATTQQAQLAAAAEIDEEPVSKAKQSRSEKKARKAMSKLGLRQVTGVTRVTIRKSKNILFVITKPDVYKSPASDTYIVFGEAKIEDLSQQAQLAAAEKFKVQGEAVSNIQENTQTPTVQEESEEEEVDETGVEVKDIELVMSQANVSRAKAVRALKNNSNDIVNAIMELTM</sequence>
<dbReference type="CDD" id="cd14415">
    <property type="entry name" value="UBA_NACA_NACP1"/>
    <property type="match status" value="1"/>
</dbReference>
<evidence type="ECO:0000259" key="2">
    <source>
        <dbReference type="PROSITE" id="PS51151"/>
    </source>
</evidence>
<accession>A0A2K6MC36</accession>
<dbReference type="FunFam" id="2.20.70.30:FF:000002">
    <property type="entry name" value="Nascent polypeptide-associated complex (NAC), alpha subunit"/>
    <property type="match status" value="1"/>
</dbReference>
<evidence type="ECO:0000313" key="4">
    <source>
        <dbReference type="Proteomes" id="UP000233180"/>
    </source>
</evidence>
<dbReference type="Pfam" id="PF01849">
    <property type="entry name" value="NAC"/>
    <property type="match status" value="1"/>
</dbReference>
<feature type="region of interest" description="Disordered" evidence="1">
    <location>
        <begin position="629"/>
        <end position="790"/>
    </location>
</feature>
<feature type="compositionally biased region" description="Acidic residues" evidence="1">
    <location>
        <begin position="738"/>
        <end position="751"/>
    </location>
</feature>
<dbReference type="Ensembl" id="ENSRBIT00000057324.1">
    <property type="protein sequence ID" value="ENSRBIP00000033344.1"/>
    <property type="gene ID" value="ENSRBIG00000040423.1"/>
</dbReference>
<dbReference type="SMART" id="SM01407">
    <property type="entry name" value="NAC"/>
    <property type="match status" value="1"/>
</dbReference>
<gene>
    <name evidence="3" type="primary">NACA</name>
</gene>
<dbReference type="InterPro" id="IPR002715">
    <property type="entry name" value="Nas_poly-pep-assoc_cplx_dom"/>
</dbReference>
<feature type="region of interest" description="Disordered" evidence="1">
    <location>
        <begin position="1"/>
        <end position="21"/>
    </location>
</feature>
<reference evidence="3 4" key="1">
    <citation type="submission" date="2016-06" db="EMBL/GenBank/DDBJ databases">
        <title>Genome of Rhinopithecus bieti.</title>
        <authorList>
            <person name="Wu"/>
            <person name="C.-I. and Zhang"/>
            <person name="Y."/>
        </authorList>
    </citation>
    <scope>NUCLEOTIDE SEQUENCE</scope>
</reference>
<feature type="compositionally biased region" description="Pro residues" evidence="1">
    <location>
        <begin position="637"/>
        <end position="657"/>
    </location>
</feature>